<evidence type="ECO:0000313" key="4">
    <source>
        <dbReference type="Proteomes" id="UP001152087"/>
    </source>
</evidence>
<dbReference type="EMBL" id="JAOQAV010000146">
    <property type="protein sequence ID" value="KAJ4176856.1"/>
    <property type="molecule type" value="Genomic_DNA"/>
</dbReference>
<feature type="chain" id="PRO_5040938176" evidence="2">
    <location>
        <begin position="20"/>
        <end position="167"/>
    </location>
</feature>
<protein>
    <submittedName>
        <fullName evidence="3">Uncharacterized protein</fullName>
    </submittedName>
</protein>
<evidence type="ECO:0000313" key="3">
    <source>
        <dbReference type="EMBL" id="KAJ4176856.1"/>
    </source>
</evidence>
<proteinExistence type="predicted"/>
<feature type="signal peptide" evidence="2">
    <location>
        <begin position="1"/>
        <end position="19"/>
    </location>
</feature>
<dbReference type="Proteomes" id="UP001152087">
    <property type="component" value="Unassembled WGS sequence"/>
</dbReference>
<gene>
    <name evidence="3" type="ORF">NW755_014190</name>
</gene>
<feature type="region of interest" description="Disordered" evidence="1">
    <location>
        <begin position="27"/>
        <end position="53"/>
    </location>
</feature>
<sequence length="167" mass="17837">MLPTILPLGILALICVGNANPIQTYPDARPSSTDIGPKSIAPTEASDGPALPIKGEVGDDLEKRIAPTLTYYPNEDSQTSAVVAFRPFIPDGDGNRLALPVEPRFGADVDKRAIPTSTYNLHDPDDPETSHASADVAFRPFIPAKDGEGLVRPVENQPEENIPQGED</sequence>
<keyword evidence="4" id="KW-1185">Reference proteome</keyword>
<keyword evidence="2" id="KW-0732">Signal</keyword>
<accession>A0A9W8QT51</accession>
<evidence type="ECO:0000256" key="1">
    <source>
        <dbReference type="SAM" id="MobiDB-lite"/>
    </source>
</evidence>
<evidence type="ECO:0000256" key="2">
    <source>
        <dbReference type="SAM" id="SignalP"/>
    </source>
</evidence>
<dbReference type="AlphaFoldDB" id="A0A9W8QT51"/>
<name>A0A9W8QT51_9HYPO</name>
<feature type="region of interest" description="Disordered" evidence="1">
    <location>
        <begin position="145"/>
        <end position="167"/>
    </location>
</feature>
<comment type="caution">
    <text evidence="3">The sequence shown here is derived from an EMBL/GenBank/DDBJ whole genome shotgun (WGS) entry which is preliminary data.</text>
</comment>
<reference evidence="3" key="1">
    <citation type="submission" date="2022-09" db="EMBL/GenBank/DDBJ databases">
        <title>Fusarium specimens isolated from Avocado Roots.</title>
        <authorList>
            <person name="Stajich J."/>
            <person name="Roper C."/>
            <person name="Heimlech-Rivalta G."/>
        </authorList>
    </citation>
    <scope>NUCLEOTIDE SEQUENCE</scope>
    <source>
        <strain evidence="3">A02</strain>
    </source>
</reference>
<organism evidence="3 4">
    <name type="scientific">Fusarium falciforme</name>
    <dbReference type="NCBI Taxonomy" id="195108"/>
    <lineage>
        <taxon>Eukaryota</taxon>
        <taxon>Fungi</taxon>
        <taxon>Dikarya</taxon>
        <taxon>Ascomycota</taxon>
        <taxon>Pezizomycotina</taxon>
        <taxon>Sordariomycetes</taxon>
        <taxon>Hypocreomycetidae</taxon>
        <taxon>Hypocreales</taxon>
        <taxon>Nectriaceae</taxon>
        <taxon>Fusarium</taxon>
        <taxon>Fusarium solani species complex</taxon>
    </lineage>
</organism>